<keyword evidence="1" id="KW-1133">Transmembrane helix</keyword>
<keyword evidence="1" id="KW-0812">Transmembrane</keyword>
<evidence type="ECO:0000313" key="3">
    <source>
        <dbReference type="Proteomes" id="UP000316759"/>
    </source>
</evidence>
<dbReference type="OrthoDB" id="10563806at2759"/>
<proteinExistence type="predicted"/>
<evidence type="ECO:0000313" key="2">
    <source>
        <dbReference type="EMBL" id="TPP58028.1"/>
    </source>
</evidence>
<reference evidence="2 3" key="1">
    <citation type="submission" date="2019-04" db="EMBL/GenBank/DDBJ databases">
        <title>Annotation for the trematode Fasciola gigantica.</title>
        <authorList>
            <person name="Choi Y.-J."/>
        </authorList>
    </citation>
    <scope>NUCLEOTIDE SEQUENCE [LARGE SCALE GENOMIC DNA]</scope>
    <source>
        <strain evidence="2">Uganda_cow_1</strain>
    </source>
</reference>
<accession>A0A504YIA2</accession>
<dbReference type="AlphaFoldDB" id="A0A504YIA2"/>
<name>A0A504YIA2_FASGI</name>
<feature type="non-terminal residue" evidence="2">
    <location>
        <position position="1"/>
    </location>
</feature>
<organism evidence="2 3">
    <name type="scientific">Fasciola gigantica</name>
    <name type="common">Giant liver fluke</name>
    <dbReference type="NCBI Taxonomy" id="46835"/>
    <lineage>
        <taxon>Eukaryota</taxon>
        <taxon>Metazoa</taxon>
        <taxon>Spiralia</taxon>
        <taxon>Lophotrochozoa</taxon>
        <taxon>Platyhelminthes</taxon>
        <taxon>Trematoda</taxon>
        <taxon>Digenea</taxon>
        <taxon>Plagiorchiida</taxon>
        <taxon>Echinostomata</taxon>
        <taxon>Echinostomatoidea</taxon>
        <taxon>Fasciolidae</taxon>
        <taxon>Fasciola</taxon>
    </lineage>
</organism>
<feature type="transmembrane region" description="Helical" evidence="1">
    <location>
        <begin position="1223"/>
        <end position="1249"/>
    </location>
</feature>
<keyword evidence="3" id="KW-1185">Reference proteome</keyword>
<gene>
    <name evidence="2" type="ORF">FGIG_01193</name>
</gene>
<dbReference type="Proteomes" id="UP000316759">
    <property type="component" value="Unassembled WGS sequence"/>
</dbReference>
<evidence type="ECO:0000256" key="1">
    <source>
        <dbReference type="SAM" id="Phobius"/>
    </source>
</evidence>
<keyword evidence="1" id="KW-0472">Membrane</keyword>
<comment type="caution">
    <text evidence="2">The sequence shown here is derived from an EMBL/GenBank/DDBJ whole genome shotgun (WGS) entry which is preliminary data.</text>
</comment>
<sequence>SPLFTISHRDGVAYYIFIYYDLLRRTLLPEAPEVELCQPAYQEYIKCRHNIIVVPSTVSGTVYFRILDAITPRFQNLTFIQTDVSWKVKPDSFEVFYDLTGTNWPGLIVTAELTGAGIEHASCRSADDKVVLVKRDKAWRPREAFDVVDVDVICSISVGTRVLYNLFPVQFVYNEEPLNSKLNPIPEVINLTDNHFKFEFHDKKDQCKVKGAGGLYSQWIASKEGTYEILCRKSLIQYVYVLDFSKFAIHPLKSIRYVTRPTQIKLSLSHPSITRKIRNRIREWRCFRLHPLKSEPVRELFPNLGYNKVACYFILANHYKVVTAKLFYLKHEHDPLIHLTGSDKVYQVRSDGKSKYFPIQLYFGSIPLNSSKFITCKGLPFVYPHIQLHSYMNFGLVDVRCTIPADTAIFTRKFRFNITLELHISPIRTTTCEGENLSFQCSCNLPDVPKSLFRMSIKHGLLRHSKTGQQIMYTVREFRDDLTVTCTYNARTPQTTFITLKMIEKLPLLIGFEPEGLEYYTPGVESLLTVSVQPPVLKQDPTLRRQIGVLPDVVKCATPLQVNTSDRKPLEVCRELVVTLMLGTCPKHTEEFQLRVYGPIDLKITPRKTLFTFDRPVHKQLYTCSLHLPAETLTDLLGITWYLSTSYKSMFVTNGTRIYVTKRTSSGYYCVKCSLLRLFRNQRNVCFTIFYQSHFRLSIKSTPDKNLITLGENGKWECRTQLNIAKLVGIRRLKPSVISIEPQNQAFNRTNIFTVAKFGWASKKELFSIKCRMIYEGIELLSFGRTLFMAGLKIVEAAGWEPKRSQGISNGGRRVMKLALWSKSYSRPLLHFQLTLAYYTQGCVPDERKINLLMNVERVRNVSIENPIECTWESAVLRNDPRFRPVLYRVTVNNKLTYVGHKAYLTAAGNFTYVCNGSVDNYNRSIIRYVTVLPAPELHLIVTPENTTIPIGNTVSDYVCLVAQPEWRHLKPVWYAIKQAANAILDKNQLKHDPNLEHLVAEDQYTYLCSLRVEFGRYTYLLLLTRYKPNFLSIYPDKTTFTLGETVDCRLTGVGIRNALIYLTVQSQPTHSPPIQSRSKSLVFHKNMIGGEYSFFCVLVVDGETAAIVQRTVYLYAPPTRLLLNASRVQLPGSIACFTNGYSVRDVDISWSILSGPTNFSWRTFAQELMLPPINLFGLYSIECTFRGIHDVTPFELKRTFNVTVSGDSFPLCEPLSPDEIHLPWYLIVSVMLTGIVPIVVLGSTMACLCCQPERAGEDCDEHSPQEIVS</sequence>
<protein>
    <submittedName>
        <fullName evidence="2">Uncharacterized protein</fullName>
    </submittedName>
</protein>
<dbReference type="EMBL" id="SUNJ01012474">
    <property type="protein sequence ID" value="TPP58028.1"/>
    <property type="molecule type" value="Genomic_DNA"/>
</dbReference>